<feature type="chain" id="PRO_5005216234" evidence="3">
    <location>
        <begin position="20"/>
        <end position="637"/>
    </location>
</feature>
<dbReference type="PROSITE" id="PS51233">
    <property type="entry name" value="VWFD"/>
    <property type="match status" value="1"/>
</dbReference>
<feature type="signal peptide" evidence="3">
    <location>
        <begin position="1"/>
        <end position="19"/>
    </location>
</feature>
<gene>
    <name evidence="5" type="primary">SpgC</name>
</gene>
<evidence type="ECO:0000259" key="4">
    <source>
        <dbReference type="PROSITE" id="PS51233"/>
    </source>
</evidence>
<keyword evidence="3" id="KW-0732">Signal</keyword>
<dbReference type="PANTHER" id="PTHR11339:SF408">
    <property type="entry name" value="MUCIN-5B"/>
    <property type="match status" value="1"/>
</dbReference>
<protein>
    <submittedName>
        <fullName evidence="5">Spiggin C</fullName>
    </submittedName>
</protein>
<evidence type="ECO:0000256" key="3">
    <source>
        <dbReference type="SAM" id="SignalP"/>
    </source>
</evidence>
<reference evidence="5" key="1">
    <citation type="journal article" date="2015" name="Mol. Ecol.">
        <title>The molecular evolution of spiggin nesting glue in sticklebacks.</title>
        <authorList>
            <person name="Seear P.J."/>
            <person name="Rosato E."/>
            <person name="Goodall-Copestake W.P."/>
            <person name="Barber I."/>
        </authorList>
    </citation>
    <scope>NUCLEOTIDE SEQUENCE</scope>
</reference>
<dbReference type="Gene3D" id="2.10.25.10">
    <property type="entry name" value="Laminin"/>
    <property type="match status" value="1"/>
</dbReference>
<evidence type="ECO:0000256" key="1">
    <source>
        <dbReference type="ARBA" id="ARBA00023157"/>
    </source>
</evidence>
<accession>A0A0H5BLL5</accession>
<evidence type="ECO:0000256" key="2">
    <source>
        <dbReference type="ARBA" id="ARBA00023180"/>
    </source>
</evidence>
<name>A0A0H5BLL5_GASAC</name>
<dbReference type="SMART" id="SM00216">
    <property type="entry name" value="VWD"/>
    <property type="match status" value="1"/>
</dbReference>
<dbReference type="SMART" id="SM00832">
    <property type="entry name" value="C8"/>
    <property type="match status" value="1"/>
</dbReference>
<dbReference type="PANTHER" id="PTHR11339">
    <property type="entry name" value="EXTRACELLULAR MATRIX GLYCOPROTEIN RELATED"/>
    <property type="match status" value="1"/>
</dbReference>
<evidence type="ECO:0000313" key="5">
    <source>
        <dbReference type="EMBL" id="BAS02333.1"/>
    </source>
</evidence>
<dbReference type="SUPFAM" id="SSF57567">
    <property type="entry name" value="Serine protease inhibitors"/>
    <property type="match status" value="1"/>
</dbReference>
<dbReference type="AlphaFoldDB" id="A0A0H5BLL5"/>
<dbReference type="Pfam" id="PF00094">
    <property type="entry name" value="VWD"/>
    <property type="match status" value="2"/>
</dbReference>
<sequence length="637" mass="72989">MTTQRWIPAFCFSLASVFGTVKLFKTNETQTYTCRTFGSGIVQPFKGESYYVRSDCQFRLISFTVNQKECSVTIRRGHNGLLVQVKIIINKVTTLLQNGHVVVKNKKFELRQKTGLGHRHQWRRQRLKVTHPCNRKYQHIFKYGIYNRLKSSLLPFSVTWHNVHGGINSLWVTLESELNTTTSGLCGKQNVAGHRDELIRDSKLHDHKCKTSSPVLQKNDICRQFFQEIKDCVQYNNSHYQRLCEENIFGFENSQSVFCPFFKEFASQCNQSTINRFWRHLTKCAEPRCPGDLIYREKGPAVIPSCSNPKPPPFYLELTESCACPEDNVLNNGAKGYRCIPWSSCSCEFAGKSYRNGEIRRSKCHSCTCHGVVWRCSENFCRRRCVIEGPFVTTFDGKQHVLPQKCSYVASKGPNWRIRIHFSRKGLYLRKVVVRFSEELFVFKENKVLWNGQEITKFHQFQENCNAKIYWVSSTFLQVHTTSGFFFQIQLSPEIQLFIDAPDNSNYKIKGLCGNSNNNTTDDFTTKSGVIENSAEPFALSWSLGNCQGNIPTNCTKREYENYAHEKCAVLNQPTEVFAQGHPHIPTDYYYKACIQRICNSGRSQKEALCIGLASYAKACAGVGVVIGDWKKNMGCA</sequence>
<dbReference type="InterPro" id="IPR036084">
    <property type="entry name" value="Ser_inhib-like_sf"/>
</dbReference>
<keyword evidence="1" id="KW-1015">Disulfide bond</keyword>
<dbReference type="InterPro" id="IPR001846">
    <property type="entry name" value="VWF_type-D"/>
</dbReference>
<organism evidence="5">
    <name type="scientific">Gasterosteus aculeatus</name>
    <name type="common">Three-spined stickleback</name>
    <dbReference type="NCBI Taxonomy" id="69293"/>
    <lineage>
        <taxon>Eukaryota</taxon>
        <taxon>Metazoa</taxon>
        <taxon>Chordata</taxon>
        <taxon>Craniata</taxon>
        <taxon>Vertebrata</taxon>
        <taxon>Euteleostomi</taxon>
        <taxon>Actinopterygii</taxon>
        <taxon>Neopterygii</taxon>
        <taxon>Teleostei</taxon>
        <taxon>Neoteleostei</taxon>
        <taxon>Acanthomorphata</taxon>
        <taxon>Eupercaria</taxon>
        <taxon>Perciformes</taxon>
        <taxon>Cottioidei</taxon>
        <taxon>Gasterosteales</taxon>
        <taxon>Gasterosteidae</taxon>
        <taxon>Gasterosteus</taxon>
    </lineage>
</organism>
<dbReference type="CDD" id="cd19941">
    <property type="entry name" value="TIL"/>
    <property type="match status" value="1"/>
</dbReference>
<keyword evidence="2" id="KW-0325">Glycoprotein</keyword>
<proteinExistence type="evidence at transcript level"/>
<dbReference type="InterPro" id="IPR014853">
    <property type="entry name" value="VWF/SSPO/ZAN-like_Cys-rich_dom"/>
</dbReference>
<dbReference type="GO" id="GO:0005615">
    <property type="term" value="C:extracellular space"/>
    <property type="evidence" value="ECO:0007669"/>
    <property type="project" value="TreeGrafter"/>
</dbReference>
<feature type="domain" description="VWFD" evidence="4">
    <location>
        <begin position="382"/>
        <end position="556"/>
    </location>
</feature>
<dbReference type="Pfam" id="PF08742">
    <property type="entry name" value="C8"/>
    <property type="match status" value="2"/>
</dbReference>
<dbReference type="EMBL" id="AB910009">
    <property type="protein sequence ID" value="BAS02333.1"/>
    <property type="molecule type" value="mRNA"/>
</dbReference>
<dbReference type="InterPro" id="IPR050780">
    <property type="entry name" value="Mucin_vWF_Thrombospondin_sf"/>
</dbReference>
<dbReference type="GO" id="GO:0031012">
    <property type="term" value="C:extracellular matrix"/>
    <property type="evidence" value="ECO:0007669"/>
    <property type="project" value="TreeGrafter"/>
</dbReference>